<dbReference type="EMBL" id="CP059540">
    <property type="protein sequence ID" value="QMT17658.1"/>
    <property type="molecule type" value="Genomic_DNA"/>
</dbReference>
<name>A0A7D7RA81_PLAMR</name>
<keyword evidence="2" id="KW-0378">Hydrolase</keyword>
<organism evidence="2 3">
    <name type="scientific">Planococcus maritimus</name>
    <dbReference type="NCBI Taxonomy" id="192421"/>
    <lineage>
        <taxon>Bacteria</taxon>
        <taxon>Bacillati</taxon>
        <taxon>Bacillota</taxon>
        <taxon>Bacilli</taxon>
        <taxon>Bacillales</taxon>
        <taxon>Caryophanaceae</taxon>
        <taxon>Planococcus</taxon>
    </lineage>
</organism>
<protein>
    <submittedName>
        <fullName evidence="2">Endonuclease</fullName>
    </submittedName>
</protein>
<dbReference type="SUPFAM" id="SSF55608">
    <property type="entry name" value="Homing endonucleases"/>
    <property type="match status" value="1"/>
</dbReference>
<dbReference type="RefSeq" id="WP_182092221.1">
    <property type="nucleotide sequence ID" value="NZ_CP059540.1"/>
</dbReference>
<accession>A0A7D7RA81</accession>
<feature type="domain" description="Homing endonuclease LAGLIDADG" evidence="1">
    <location>
        <begin position="4"/>
        <end position="164"/>
    </location>
</feature>
<evidence type="ECO:0000259" key="1">
    <source>
        <dbReference type="Pfam" id="PF03161"/>
    </source>
</evidence>
<evidence type="ECO:0000313" key="2">
    <source>
        <dbReference type="EMBL" id="QMT17658.1"/>
    </source>
</evidence>
<keyword evidence="2" id="KW-0540">Nuclease</keyword>
<sequence length="292" mass="34417">MNDMMCGKLLGDGCLTKQPGRKPRFQFTHALTDKGWSEHCFEELSEFYPLSPPKYKKVIDLRVGQGFTECYVVQSRTSQELSTLYEIWYPHGKKELPFAYIEQHFTERSLAWWYQDDGHLNQRNGVLKKLILSTDSFSTTENQFLTDFLDRKFGFKFSIDAQNRLILYDQFQITYFLKLVTPYIHDSMARKKLPPRNMKSIAKRSTIYLPADLILQKPTFEINDQYKKLAILQELLQDHTIFFKIASSKKNGTIHTKPYQIEIKERYKDQLIRLKLETGLNISQITTHCFLI</sequence>
<proteinExistence type="predicted"/>
<dbReference type="KEGG" id="pdec:H1Q58_01105"/>
<dbReference type="Proteomes" id="UP000514716">
    <property type="component" value="Chromosome"/>
</dbReference>
<dbReference type="GO" id="GO:0004519">
    <property type="term" value="F:endonuclease activity"/>
    <property type="evidence" value="ECO:0007669"/>
    <property type="project" value="UniProtKB-KW"/>
</dbReference>
<dbReference type="Pfam" id="PF03161">
    <property type="entry name" value="LAGLIDADG_2"/>
    <property type="match status" value="1"/>
</dbReference>
<keyword evidence="3" id="KW-1185">Reference proteome</keyword>
<dbReference type="Gene3D" id="3.10.28.10">
    <property type="entry name" value="Homing endonucleases"/>
    <property type="match status" value="2"/>
</dbReference>
<dbReference type="InterPro" id="IPR027434">
    <property type="entry name" value="Homing_endonucl"/>
</dbReference>
<keyword evidence="2" id="KW-0255">Endonuclease</keyword>
<gene>
    <name evidence="2" type="ORF">H1Q58_01105</name>
</gene>
<evidence type="ECO:0000313" key="3">
    <source>
        <dbReference type="Proteomes" id="UP000514716"/>
    </source>
</evidence>
<dbReference type="InterPro" id="IPR004860">
    <property type="entry name" value="LAGLIDADG_dom"/>
</dbReference>
<dbReference type="AlphaFoldDB" id="A0A7D7RA81"/>
<reference evidence="2 3" key="1">
    <citation type="submission" date="2020-07" db="EMBL/GenBank/DDBJ databases">
        <title>Screening of a cold-adapted Planococcus bacterium producing protease in traditional shrimp paste and protease identification by genome sequencing.</title>
        <authorList>
            <person name="Gao R."/>
            <person name="Leng W."/>
            <person name="Chu Q."/>
            <person name="Wu X."/>
            <person name="Liu H."/>
            <person name="Li X."/>
        </authorList>
    </citation>
    <scope>NUCLEOTIDE SEQUENCE [LARGE SCALE GENOMIC DNA]</scope>
    <source>
        <strain evidence="2 3">XJ11</strain>
    </source>
</reference>